<evidence type="ECO:0000256" key="3">
    <source>
        <dbReference type="ARBA" id="ARBA00022989"/>
    </source>
</evidence>
<dbReference type="SUPFAM" id="SSF103473">
    <property type="entry name" value="MFS general substrate transporter"/>
    <property type="match status" value="1"/>
</dbReference>
<dbReference type="Gene3D" id="1.20.1250.20">
    <property type="entry name" value="MFS general substrate transporter like domains"/>
    <property type="match status" value="1"/>
</dbReference>
<feature type="transmembrane region" description="Helical" evidence="6">
    <location>
        <begin position="104"/>
        <end position="123"/>
    </location>
</feature>
<sequence length="306" mass="32138">MARERGALKGGAETDGEGDSSEASSASPAPLATPSLSSSQSTDVVGDVLIGADAGLAIFTGCSRRALTGLFLCLVALYLNTALKDTLMLTWPLYLKRHFGWAEAEYGMLLPLQQVLFFALAATPLAQAVFGTRRCIAILGVVASLASALAYMLREPSSSVLVRGGHVSFFLVGTTAGGALELLLQSLSSTLVPPRAQGRLFALMSMIKLGGTITGNLWLAKLFQVSIDAGSGPEVLRGGALPVALLAVPVLFNLASLTFMLPSFAQESHALGVMSVPRQVVEARVKRYYGSNMGSKDSSDREDEII</sequence>
<keyword evidence="3 6" id="KW-1133">Transmembrane helix</keyword>
<evidence type="ECO:0000256" key="5">
    <source>
        <dbReference type="SAM" id="MobiDB-lite"/>
    </source>
</evidence>
<evidence type="ECO:0000256" key="2">
    <source>
        <dbReference type="ARBA" id="ARBA00022692"/>
    </source>
</evidence>
<name>A0A6U7NB69_9EUKA</name>
<evidence type="ECO:0000256" key="1">
    <source>
        <dbReference type="ARBA" id="ARBA00004141"/>
    </source>
</evidence>
<dbReference type="EMBL" id="HBGU01082661">
    <property type="protein sequence ID" value="CAD9550067.1"/>
    <property type="molecule type" value="Transcribed_RNA"/>
</dbReference>
<dbReference type="InterPro" id="IPR036259">
    <property type="entry name" value="MFS_trans_sf"/>
</dbReference>
<feature type="region of interest" description="Disordered" evidence="5">
    <location>
        <begin position="1"/>
        <end position="40"/>
    </location>
</feature>
<evidence type="ECO:0000313" key="7">
    <source>
        <dbReference type="EMBL" id="CAD9550065.1"/>
    </source>
</evidence>
<keyword evidence="4 6" id="KW-0472">Membrane</keyword>
<evidence type="ECO:0000313" key="8">
    <source>
        <dbReference type="EMBL" id="CAD9550067.1"/>
    </source>
</evidence>
<reference evidence="7" key="1">
    <citation type="submission" date="2021-01" db="EMBL/GenBank/DDBJ databases">
        <authorList>
            <person name="Corre E."/>
            <person name="Pelletier E."/>
            <person name="Niang G."/>
            <person name="Scheremetjew M."/>
            <person name="Finn R."/>
            <person name="Kale V."/>
            <person name="Holt S."/>
            <person name="Cochrane G."/>
            <person name="Meng A."/>
            <person name="Brown T."/>
            <person name="Cohen L."/>
        </authorList>
    </citation>
    <scope>NUCLEOTIDE SEQUENCE</scope>
    <source>
        <strain evidence="7">UTEX LB 985</strain>
    </source>
</reference>
<evidence type="ECO:0000256" key="4">
    <source>
        <dbReference type="ARBA" id="ARBA00023136"/>
    </source>
</evidence>
<feature type="transmembrane region" description="Helical" evidence="6">
    <location>
        <begin position="66"/>
        <end position="84"/>
    </location>
</feature>
<feature type="transmembrane region" description="Helical" evidence="6">
    <location>
        <begin position="240"/>
        <end position="261"/>
    </location>
</feature>
<feature type="transmembrane region" description="Helical" evidence="6">
    <location>
        <begin position="200"/>
        <end position="220"/>
    </location>
</feature>
<proteinExistence type="predicted"/>
<dbReference type="PANTHER" id="PTHR23507:SF1">
    <property type="entry name" value="FI18259P1-RELATED"/>
    <property type="match status" value="1"/>
</dbReference>
<organism evidence="7">
    <name type="scientific">Haptolina brevifila</name>
    <dbReference type="NCBI Taxonomy" id="156173"/>
    <lineage>
        <taxon>Eukaryota</taxon>
        <taxon>Haptista</taxon>
        <taxon>Haptophyta</taxon>
        <taxon>Prymnesiophyceae</taxon>
        <taxon>Prymnesiales</taxon>
        <taxon>Prymnesiaceae</taxon>
        <taxon>Haptolina</taxon>
    </lineage>
</organism>
<feature type="transmembrane region" description="Helical" evidence="6">
    <location>
        <begin position="135"/>
        <end position="153"/>
    </location>
</feature>
<keyword evidence="2 6" id="KW-0812">Transmembrane</keyword>
<accession>A0A6U7NB69</accession>
<dbReference type="AlphaFoldDB" id="A0A6U7NB69"/>
<dbReference type="GO" id="GO:0016020">
    <property type="term" value="C:membrane"/>
    <property type="evidence" value="ECO:0007669"/>
    <property type="project" value="UniProtKB-SubCell"/>
</dbReference>
<dbReference type="GO" id="GO:0022857">
    <property type="term" value="F:transmembrane transporter activity"/>
    <property type="evidence" value="ECO:0007669"/>
    <property type="project" value="TreeGrafter"/>
</dbReference>
<evidence type="ECO:0000256" key="6">
    <source>
        <dbReference type="SAM" id="Phobius"/>
    </source>
</evidence>
<gene>
    <name evidence="7" type="ORF">CBRE1094_LOCUS45114</name>
    <name evidence="8" type="ORF">CBRE1094_LOCUS45115</name>
</gene>
<comment type="subcellular location">
    <subcellularLocation>
        <location evidence="1">Membrane</location>
        <topology evidence="1">Multi-pass membrane protein</topology>
    </subcellularLocation>
</comment>
<dbReference type="PANTHER" id="PTHR23507">
    <property type="entry name" value="ZGC:174356"/>
    <property type="match status" value="1"/>
</dbReference>
<evidence type="ECO:0008006" key="9">
    <source>
        <dbReference type="Google" id="ProtNLM"/>
    </source>
</evidence>
<feature type="compositionally biased region" description="Low complexity" evidence="5">
    <location>
        <begin position="21"/>
        <end position="40"/>
    </location>
</feature>
<feature type="transmembrane region" description="Helical" evidence="6">
    <location>
        <begin position="165"/>
        <end position="188"/>
    </location>
</feature>
<protein>
    <recommendedName>
        <fullName evidence="9">Major facilitator superfamily (MFS) profile domain-containing protein</fullName>
    </recommendedName>
</protein>
<dbReference type="EMBL" id="HBGU01082660">
    <property type="protein sequence ID" value="CAD9550065.1"/>
    <property type="molecule type" value="Transcribed_RNA"/>
</dbReference>